<dbReference type="VEuPathDB" id="FungiDB:DD237_003775"/>
<proteinExistence type="predicted"/>
<keyword evidence="1" id="KW-1133">Transmembrane helix</keyword>
<name>A0A425C8W1_9STRA</name>
<dbReference type="Proteomes" id="UP000286097">
    <property type="component" value="Unassembled WGS sequence"/>
</dbReference>
<reference evidence="2 3" key="1">
    <citation type="submission" date="2018-06" db="EMBL/GenBank/DDBJ databases">
        <title>Comparative genomics of downy mildews reveals potential adaptations to biotrophy.</title>
        <authorList>
            <person name="Fletcher K."/>
            <person name="Klosterman S.J."/>
            <person name="Derevnina L."/>
            <person name="Martin F."/>
            <person name="Koike S."/>
            <person name="Reyes Chin-Wo S."/>
            <person name="Mou B."/>
            <person name="Michelmore R."/>
        </authorList>
    </citation>
    <scope>NUCLEOTIDE SEQUENCE [LARGE SCALE GENOMIC DNA]</scope>
    <source>
        <strain evidence="2 3">R13</strain>
    </source>
</reference>
<accession>A0A425C8W1</accession>
<keyword evidence="1" id="KW-0472">Membrane</keyword>
<feature type="transmembrane region" description="Helical" evidence="1">
    <location>
        <begin position="52"/>
        <end position="78"/>
    </location>
</feature>
<gene>
    <name evidence="2" type="ORF">DD237_003775</name>
</gene>
<sequence>MGLTMMTARKEMAFNLCGGLLLLAVVYLMISHVSLSERLTAFVLITRCFGAAIASSLTVASICATAVVLSAISSWSALHFSSTRRNASSAHICIGEKTNKMTPEALWQLEESIFEAIMCIWMGQSACNLGLSRATFWQLGQVLCQLLQRSCLLSSGMYICISLSAMVIPVIHTMCCFAIALIFFIPLLGRSGPVVPLDVVLSLLIMVSYSARVFCFLPAKQLKLIQNICIVITVVSTAYASI</sequence>
<keyword evidence="1" id="KW-0812">Transmembrane</keyword>
<comment type="caution">
    <text evidence="2">The sequence shown here is derived from an EMBL/GenBank/DDBJ whole genome shotgun (WGS) entry which is preliminary data.</text>
</comment>
<dbReference type="AlphaFoldDB" id="A0A425C8W1"/>
<evidence type="ECO:0000256" key="1">
    <source>
        <dbReference type="SAM" id="Phobius"/>
    </source>
</evidence>
<feature type="transmembrane region" description="Helical" evidence="1">
    <location>
        <begin position="199"/>
        <end position="217"/>
    </location>
</feature>
<dbReference type="EMBL" id="QKXF01000254">
    <property type="protein sequence ID" value="RQM13487.1"/>
    <property type="molecule type" value="Genomic_DNA"/>
</dbReference>
<evidence type="ECO:0000313" key="2">
    <source>
        <dbReference type="EMBL" id="RQM13487.1"/>
    </source>
</evidence>
<evidence type="ECO:0000313" key="3">
    <source>
        <dbReference type="Proteomes" id="UP000286097"/>
    </source>
</evidence>
<organism evidence="2 3">
    <name type="scientific">Peronospora effusa</name>
    <dbReference type="NCBI Taxonomy" id="542832"/>
    <lineage>
        <taxon>Eukaryota</taxon>
        <taxon>Sar</taxon>
        <taxon>Stramenopiles</taxon>
        <taxon>Oomycota</taxon>
        <taxon>Peronosporomycetes</taxon>
        <taxon>Peronosporales</taxon>
        <taxon>Peronosporaceae</taxon>
        <taxon>Peronospora</taxon>
    </lineage>
</organism>
<feature type="transmembrane region" description="Helical" evidence="1">
    <location>
        <begin position="158"/>
        <end position="187"/>
    </location>
</feature>
<protein>
    <submittedName>
        <fullName evidence="2">Uncharacterized protein</fullName>
    </submittedName>
</protein>